<keyword evidence="3" id="KW-1185">Reference proteome</keyword>
<proteinExistence type="predicted"/>
<dbReference type="Proteomes" id="UP000002029">
    <property type="component" value="Chromosome"/>
</dbReference>
<organism evidence="2 3">
    <name type="scientific">Streptosporangium roseum (strain ATCC 12428 / DSM 43021 / JCM 3005 / KCTC 9067 / NCIMB 10171 / NRRL 2505 / NI 9100)</name>
    <dbReference type="NCBI Taxonomy" id="479432"/>
    <lineage>
        <taxon>Bacteria</taxon>
        <taxon>Bacillati</taxon>
        <taxon>Actinomycetota</taxon>
        <taxon>Actinomycetes</taxon>
        <taxon>Streptosporangiales</taxon>
        <taxon>Streptosporangiaceae</taxon>
        <taxon>Streptosporangium</taxon>
    </lineage>
</organism>
<keyword evidence="1" id="KW-0472">Membrane</keyword>
<dbReference type="STRING" id="479432.Sros_3581"/>
<dbReference type="RefSeq" id="WP_012890258.1">
    <property type="nucleotide sequence ID" value="NC_013595.1"/>
</dbReference>
<dbReference type="SUPFAM" id="SSF56112">
    <property type="entry name" value="Protein kinase-like (PK-like)"/>
    <property type="match status" value="1"/>
</dbReference>
<dbReference type="HOGENOM" id="CLU_852387_0_0_11"/>
<keyword evidence="1" id="KW-0812">Transmembrane</keyword>
<name>D2AQW8_STRRD</name>
<gene>
    <name evidence="2" type="ordered locus">Sros_3581</name>
</gene>
<dbReference type="EMBL" id="CP001814">
    <property type="protein sequence ID" value="ACZ86515.1"/>
    <property type="molecule type" value="Genomic_DNA"/>
</dbReference>
<keyword evidence="1" id="KW-1133">Transmembrane helix</keyword>
<reference evidence="2 3" key="1">
    <citation type="journal article" date="2010" name="Stand. Genomic Sci.">
        <title>Complete genome sequence of Streptosporangium roseum type strain (NI 9100).</title>
        <authorList>
            <person name="Nolan M."/>
            <person name="Sikorski J."/>
            <person name="Jando M."/>
            <person name="Lucas S."/>
            <person name="Lapidus A."/>
            <person name="Glavina Del Rio T."/>
            <person name="Chen F."/>
            <person name="Tice H."/>
            <person name="Pitluck S."/>
            <person name="Cheng J.F."/>
            <person name="Chertkov O."/>
            <person name="Sims D."/>
            <person name="Meincke L."/>
            <person name="Brettin T."/>
            <person name="Han C."/>
            <person name="Detter J.C."/>
            <person name="Bruce D."/>
            <person name="Goodwin L."/>
            <person name="Land M."/>
            <person name="Hauser L."/>
            <person name="Chang Y.J."/>
            <person name="Jeffries C.D."/>
            <person name="Ivanova N."/>
            <person name="Mavromatis K."/>
            <person name="Mikhailova N."/>
            <person name="Chen A."/>
            <person name="Palaniappan K."/>
            <person name="Chain P."/>
            <person name="Rohde M."/>
            <person name="Goker M."/>
            <person name="Bristow J."/>
            <person name="Eisen J.A."/>
            <person name="Markowitz V."/>
            <person name="Hugenholtz P."/>
            <person name="Kyrpides N.C."/>
            <person name="Klenk H.P."/>
        </authorList>
    </citation>
    <scope>NUCLEOTIDE SEQUENCE [LARGE SCALE GENOMIC DNA]</scope>
    <source>
        <strain evidence="3">ATCC 12428 / DSM 43021 / JCM 3005 / NI 9100</strain>
    </source>
</reference>
<feature type="transmembrane region" description="Helical" evidence="1">
    <location>
        <begin position="305"/>
        <end position="325"/>
    </location>
</feature>
<evidence type="ECO:0000313" key="2">
    <source>
        <dbReference type="EMBL" id="ACZ86515.1"/>
    </source>
</evidence>
<evidence type="ECO:0008006" key="4">
    <source>
        <dbReference type="Google" id="ProtNLM"/>
    </source>
</evidence>
<evidence type="ECO:0000256" key="1">
    <source>
        <dbReference type="SAM" id="Phobius"/>
    </source>
</evidence>
<dbReference type="OrthoDB" id="3700382at2"/>
<evidence type="ECO:0000313" key="3">
    <source>
        <dbReference type="Proteomes" id="UP000002029"/>
    </source>
</evidence>
<accession>D2AQW8</accession>
<dbReference type="eggNOG" id="COG0515">
    <property type="taxonomic scope" value="Bacteria"/>
</dbReference>
<sequence length="326" mass="35499">MIAEAWPPVPPRIPEAEVGFGEPQAVGGASTVYTVLGQRKSLLYKRYSEPHVAAELDRLVSKYSGMAPKAAAYARTHLAWPVAAVCDGDHVVGVLVVRAGQEFHVTLSASRTRVRDFNFLLYEKRAEKLGVERATDRQKVELLRGLVDVLSWLDERGLVHEDLAAHNVLWRLDPPSVFVLDCDSLRSLAESSKQPLYTTVDWTDPRVLTNDVDRPDGASTSYVLGLLAARTLVSPYWHPGDTLPADRFPAALTQMVARAHGPAEDRPSLPEWGRALDGALAQTTGTVVEPASVGDPDATKRADHVAFLVGLTVGVALAVFVLVRFV</sequence>
<dbReference type="AlphaFoldDB" id="D2AQW8"/>
<dbReference type="KEGG" id="sro:Sros_3581"/>
<dbReference type="InterPro" id="IPR011009">
    <property type="entry name" value="Kinase-like_dom_sf"/>
</dbReference>
<protein>
    <recommendedName>
        <fullName evidence="4">Protein kinase domain-containing protein</fullName>
    </recommendedName>
</protein>
<dbReference type="Gene3D" id="1.10.510.10">
    <property type="entry name" value="Transferase(Phosphotransferase) domain 1"/>
    <property type="match status" value="1"/>
</dbReference>